<evidence type="ECO:0000256" key="1">
    <source>
        <dbReference type="ARBA" id="ARBA00007626"/>
    </source>
</evidence>
<dbReference type="PANTHER" id="PTHR47447:SF12">
    <property type="entry name" value="PENTATRICOPEPTIDE REPEAT-CONTAINING PROTEIN ATP4 HOMOLOG, CHLOROPLASTIC"/>
    <property type="match status" value="1"/>
</dbReference>
<evidence type="ECO:0000256" key="2">
    <source>
        <dbReference type="ARBA" id="ARBA00022490"/>
    </source>
</evidence>
<feature type="repeat" description="PPR" evidence="9">
    <location>
        <begin position="342"/>
        <end position="376"/>
    </location>
</feature>
<feature type="active site" description="Proton donor" evidence="8">
    <location>
        <position position="1033"/>
    </location>
</feature>
<dbReference type="EC" id="5.3.1.23" evidence="8"/>
<evidence type="ECO:0000256" key="6">
    <source>
        <dbReference type="ARBA" id="ARBA00023235"/>
    </source>
</evidence>
<feature type="repeat" description="PPR" evidence="9">
    <location>
        <begin position="202"/>
        <end position="236"/>
    </location>
</feature>
<dbReference type="NCBIfam" id="TIGR00512">
    <property type="entry name" value="salvage_mtnA"/>
    <property type="match status" value="1"/>
</dbReference>
<dbReference type="InterPro" id="IPR002625">
    <property type="entry name" value="Smr_dom"/>
</dbReference>
<keyword evidence="13" id="KW-1185">Reference proteome</keyword>
<dbReference type="NCBIfam" id="NF004326">
    <property type="entry name" value="PRK05720.1"/>
    <property type="match status" value="1"/>
</dbReference>
<dbReference type="FunFam" id="3.40.50.10470:FF:000003">
    <property type="entry name" value="Methylthioribose-1-phosphate isomerase"/>
    <property type="match status" value="1"/>
</dbReference>
<comment type="pathway">
    <text evidence="8">Amino-acid biosynthesis; L-methionine biosynthesis via salvage pathway; L-methionine from S-methyl-5-thio-alpha-D-ribose 1-phosphate: step 1/6.</text>
</comment>
<evidence type="ECO:0000256" key="3">
    <source>
        <dbReference type="ARBA" id="ARBA00022605"/>
    </source>
</evidence>
<dbReference type="GO" id="GO:0009658">
    <property type="term" value="P:chloroplast organization"/>
    <property type="evidence" value="ECO:0007669"/>
    <property type="project" value="UniProtKB-ARBA"/>
</dbReference>
<dbReference type="InterPro" id="IPR011990">
    <property type="entry name" value="TPR-like_helical_dom_sf"/>
</dbReference>
<feature type="repeat" description="PPR" evidence="9">
    <location>
        <begin position="307"/>
        <end position="341"/>
    </location>
</feature>
<dbReference type="GO" id="GO:0019509">
    <property type="term" value="P:L-methionine salvage from methylthioadenosine"/>
    <property type="evidence" value="ECO:0007669"/>
    <property type="project" value="UniProtKB-UniRule"/>
</dbReference>
<feature type="repeat" description="PPR" evidence="9">
    <location>
        <begin position="237"/>
        <end position="271"/>
    </location>
</feature>
<dbReference type="HAMAP" id="MF_01678">
    <property type="entry name" value="Salvage_MtnA"/>
    <property type="match status" value="1"/>
</dbReference>
<dbReference type="Pfam" id="PF01535">
    <property type="entry name" value="PPR"/>
    <property type="match status" value="1"/>
</dbReference>
<dbReference type="Gene3D" id="1.25.40.10">
    <property type="entry name" value="Tetratricopeptide repeat domain"/>
    <property type="match status" value="3"/>
</dbReference>
<accession>A0A8X8XZ86</accession>
<dbReference type="InterPro" id="IPR037171">
    <property type="entry name" value="NagB/RpiA_transferase-like"/>
</dbReference>
<evidence type="ECO:0000256" key="8">
    <source>
        <dbReference type="HAMAP-Rule" id="MF_03119"/>
    </source>
</evidence>
<feature type="repeat" description="PPR" evidence="9">
    <location>
        <begin position="377"/>
        <end position="411"/>
    </location>
</feature>
<dbReference type="Pfam" id="PF01008">
    <property type="entry name" value="IF-2B"/>
    <property type="match status" value="1"/>
</dbReference>
<reference evidence="12" key="2">
    <citation type="submission" date="2020-08" db="EMBL/GenBank/DDBJ databases">
        <title>Plant Genome Project.</title>
        <authorList>
            <person name="Zhang R.-G."/>
        </authorList>
    </citation>
    <scope>NUCLEOTIDE SEQUENCE</scope>
    <source>
        <strain evidence="12">Huo1</strain>
        <tissue evidence="12">Leaf</tissue>
    </source>
</reference>
<evidence type="ECO:0000256" key="9">
    <source>
        <dbReference type="PROSITE-ProRule" id="PRU00708"/>
    </source>
</evidence>
<comment type="similarity">
    <text evidence="8">Belongs to the eIF-2B alpha/beta/delta subunits family. MtnA subfamily.</text>
</comment>
<keyword evidence="3 8" id="KW-0028">Amino-acid biosynthesis</keyword>
<evidence type="ECO:0000256" key="4">
    <source>
        <dbReference type="ARBA" id="ARBA00022737"/>
    </source>
</evidence>
<dbReference type="InterPro" id="IPR042529">
    <property type="entry name" value="IF_2B-like_C"/>
</dbReference>
<dbReference type="InterPro" id="IPR027363">
    <property type="entry name" value="M1Pi_N"/>
</dbReference>
<comment type="catalytic activity">
    <reaction evidence="8">
        <text>5-(methylsulfanyl)-alpha-D-ribose 1-phosphate = 5-(methylsulfanyl)-D-ribulose 1-phosphate</text>
        <dbReference type="Rhea" id="RHEA:19989"/>
        <dbReference type="ChEBI" id="CHEBI:58533"/>
        <dbReference type="ChEBI" id="CHEBI:58548"/>
        <dbReference type="EC" id="5.3.1.23"/>
    </reaction>
</comment>
<keyword evidence="4" id="KW-0677">Repeat</keyword>
<dbReference type="AlphaFoldDB" id="A0A8X8XZ86"/>
<dbReference type="Pfam" id="PF13041">
    <property type="entry name" value="PPR_2"/>
    <property type="match status" value="1"/>
</dbReference>
<dbReference type="InterPro" id="IPR000649">
    <property type="entry name" value="IF-2B-related"/>
</dbReference>
<feature type="domain" description="Smr" evidence="11">
    <location>
        <begin position="596"/>
        <end position="680"/>
    </location>
</feature>
<keyword evidence="5 8" id="KW-0486">Methionine biosynthesis</keyword>
<dbReference type="Proteomes" id="UP000298416">
    <property type="component" value="Unassembled WGS sequence"/>
</dbReference>
<gene>
    <name evidence="12" type="ORF">SASPL_117418</name>
</gene>
<keyword evidence="7 8" id="KW-0539">Nucleus</keyword>
<keyword evidence="6 8" id="KW-0413">Isomerase</keyword>
<dbReference type="GO" id="GO:0042134">
    <property type="term" value="F:rRNA primary transcript binding"/>
    <property type="evidence" value="ECO:0007669"/>
    <property type="project" value="TreeGrafter"/>
</dbReference>
<dbReference type="SUPFAM" id="SSF81901">
    <property type="entry name" value="HCP-like"/>
    <property type="match status" value="1"/>
</dbReference>
<dbReference type="FunFam" id="1.25.40.10:FF:000509">
    <property type="entry name" value="Pentatricopeptide repeat-containing protein At4g16390, chloroplastic"/>
    <property type="match status" value="1"/>
</dbReference>
<comment type="function">
    <text evidence="8">Catalyzes the interconversion of methylthioribose-1-phosphate (MTR-1-P) into methylthioribulose-1-phosphate (MTRu-1-P).</text>
</comment>
<name>A0A8X8XZ86_SALSN</name>
<evidence type="ECO:0000256" key="7">
    <source>
        <dbReference type="ARBA" id="ARBA00023242"/>
    </source>
</evidence>
<organism evidence="12">
    <name type="scientific">Salvia splendens</name>
    <name type="common">Scarlet sage</name>
    <dbReference type="NCBI Taxonomy" id="180675"/>
    <lineage>
        <taxon>Eukaryota</taxon>
        <taxon>Viridiplantae</taxon>
        <taxon>Streptophyta</taxon>
        <taxon>Embryophyta</taxon>
        <taxon>Tracheophyta</taxon>
        <taxon>Spermatophyta</taxon>
        <taxon>Magnoliopsida</taxon>
        <taxon>eudicotyledons</taxon>
        <taxon>Gunneridae</taxon>
        <taxon>Pentapetalae</taxon>
        <taxon>asterids</taxon>
        <taxon>lamiids</taxon>
        <taxon>Lamiales</taxon>
        <taxon>Lamiaceae</taxon>
        <taxon>Nepetoideae</taxon>
        <taxon>Mentheae</taxon>
        <taxon>Salviinae</taxon>
        <taxon>Salvia</taxon>
        <taxon>Salvia subgen. Calosphace</taxon>
        <taxon>core Calosphace</taxon>
    </lineage>
</organism>
<dbReference type="NCBIfam" id="TIGR00524">
    <property type="entry name" value="eIF-2B_rel"/>
    <property type="match status" value="1"/>
</dbReference>
<evidence type="ECO:0000313" key="13">
    <source>
        <dbReference type="Proteomes" id="UP000298416"/>
    </source>
</evidence>
<reference evidence="12" key="1">
    <citation type="submission" date="2018-01" db="EMBL/GenBank/DDBJ databases">
        <authorList>
            <person name="Mao J.F."/>
        </authorList>
    </citation>
    <scope>NUCLEOTIDE SEQUENCE</scope>
    <source>
        <strain evidence="12">Huo1</strain>
        <tissue evidence="12">Leaf</tissue>
    </source>
</reference>
<comment type="caution">
    <text evidence="12">The sequence shown here is derived from an EMBL/GenBank/DDBJ whole genome shotgun (WGS) entry which is preliminary data.</text>
</comment>
<dbReference type="SUPFAM" id="SSF100950">
    <property type="entry name" value="NagB/RpiA/CoA transferase-like"/>
    <property type="match status" value="1"/>
</dbReference>
<feature type="repeat" description="PPR" evidence="9">
    <location>
        <begin position="413"/>
        <end position="447"/>
    </location>
</feature>
<dbReference type="InterPro" id="IPR011559">
    <property type="entry name" value="Initiation_fac_2B_a/b/d"/>
</dbReference>
<feature type="repeat" description="PPR" evidence="9">
    <location>
        <begin position="167"/>
        <end position="201"/>
    </location>
</feature>
<dbReference type="GO" id="GO:0003729">
    <property type="term" value="F:mRNA binding"/>
    <property type="evidence" value="ECO:0007669"/>
    <property type="project" value="TreeGrafter"/>
</dbReference>
<evidence type="ECO:0000313" key="12">
    <source>
        <dbReference type="EMBL" id="KAG6420875.1"/>
    </source>
</evidence>
<dbReference type="InterPro" id="IPR005251">
    <property type="entry name" value="IF-M1Pi"/>
</dbReference>
<evidence type="ECO:0000256" key="10">
    <source>
        <dbReference type="SAM" id="MobiDB-lite"/>
    </source>
</evidence>
<dbReference type="NCBIfam" id="TIGR00756">
    <property type="entry name" value="PPR"/>
    <property type="match status" value="8"/>
</dbReference>
<evidence type="ECO:0000259" key="11">
    <source>
        <dbReference type="PROSITE" id="PS50828"/>
    </source>
</evidence>
<protein>
    <recommendedName>
        <fullName evidence="8">Methylthioribose-1-phosphate isomerase</fullName>
        <shortName evidence="8">M1Pi</shortName>
        <shortName evidence="8">MTR-1-P isomerase</shortName>
        <ecNumber evidence="8">5.3.1.23</ecNumber>
    </recommendedName>
    <alternativeName>
        <fullName evidence="8">S-methyl-5-thioribose-1-phosphate isomerase</fullName>
    </alternativeName>
    <alternativeName>
        <fullName evidence="8">Translation initiation factor eIF-2B subunit alpha/beta/delta-like protein</fullName>
    </alternativeName>
</protein>
<feature type="repeat" description="PPR" evidence="9">
    <location>
        <begin position="448"/>
        <end position="482"/>
    </location>
</feature>
<dbReference type="Gene3D" id="1.20.120.420">
    <property type="entry name" value="translation initiation factor eif-2b, domain 1"/>
    <property type="match status" value="1"/>
</dbReference>
<evidence type="ECO:0000256" key="5">
    <source>
        <dbReference type="ARBA" id="ARBA00023167"/>
    </source>
</evidence>
<feature type="site" description="Transition state stabilizer" evidence="8">
    <location>
        <position position="953"/>
    </location>
</feature>
<dbReference type="PANTHER" id="PTHR47447">
    <property type="entry name" value="OS03G0856100 PROTEIN"/>
    <property type="match status" value="1"/>
</dbReference>
<dbReference type="Gene3D" id="3.40.50.10470">
    <property type="entry name" value="Translation initiation factor eif-2b, domain 2"/>
    <property type="match status" value="1"/>
</dbReference>
<dbReference type="InterPro" id="IPR002885">
    <property type="entry name" value="PPR_rpt"/>
</dbReference>
<feature type="repeat" description="PPR" evidence="9">
    <location>
        <begin position="272"/>
        <end position="306"/>
    </location>
</feature>
<dbReference type="FunFam" id="1.20.120.420:FF:000002">
    <property type="entry name" value="Methylthioribose-1-phosphate isomerase"/>
    <property type="match status" value="1"/>
</dbReference>
<dbReference type="GO" id="GO:0045727">
    <property type="term" value="P:positive regulation of translation"/>
    <property type="evidence" value="ECO:0007669"/>
    <property type="project" value="TreeGrafter"/>
</dbReference>
<dbReference type="InterPro" id="IPR033443">
    <property type="entry name" value="PROP1-like_PPR_dom"/>
</dbReference>
<dbReference type="GO" id="GO:0009570">
    <property type="term" value="C:chloroplast stroma"/>
    <property type="evidence" value="ECO:0007669"/>
    <property type="project" value="TreeGrafter"/>
</dbReference>
<feature type="region of interest" description="Disordered" evidence="10">
    <location>
        <begin position="707"/>
        <end position="740"/>
    </location>
</feature>
<keyword evidence="2 8" id="KW-0963">Cytoplasm</keyword>
<comment type="similarity">
    <text evidence="1">Belongs to the PPR family. P subfamily.</text>
</comment>
<dbReference type="PROSITE" id="PS51375">
    <property type="entry name" value="PPR"/>
    <property type="match status" value="9"/>
</dbReference>
<comment type="subcellular location">
    <subcellularLocation>
        <location evidence="8">Cytoplasm</location>
    </subcellularLocation>
    <subcellularLocation>
        <location evidence="8">Nucleus</location>
    </subcellularLocation>
</comment>
<dbReference type="GO" id="GO:0005634">
    <property type="term" value="C:nucleus"/>
    <property type="evidence" value="ECO:0007669"/>
    <property type="project" value="UniProtKB-SubCell"/>
</dbReference>
<dbReference type="Pfam" id="PF17177">
    <property type="entry name" value="PPR_long"/>
    <property type="match status" value="1"/>
</dbReference>
<proteinExistence type="inferred from homology"/>
<dbReference type="Pfam" id="PF13812">
    <property type="entry name" value="PPR_3"/>
    <property type="match status" value="1"/>
</dbReference>
<dbReference type="SMART" id="SM00463">
    <property type="entry name" value="SMR"/>
    <property type="match status" value="1"/>
</dbReference>
<dbReference type="GO" id="GO:0046523">
    <property type="term" value="F:S-methyl-5-thioribose-1-phosphate isomerase activity"/>
    <property type="evidence" value="ECO:0007669"/>
    <property type="project" value="UniProtKB-UniRule"/>
</dbReference>
<dbReference type="PROSITE" id="PS50828">
    <property type="entry name" value="SMR"/>
    <property type="match status" value="1"/>
</dbReference>
<dbReference type="EMBL" id="PNBA02000006">
    <property type="protein sequence ID" value="KAG6420875.1"/>
    <property type="molecule type" value="Genomic_DNA"/>
</dbReference>
<sequence length="1151" mass="124907">MAYNLIAPPSSSRFSETSLRFISLSHLRTPKNLNFPLKHHRPKPSLHLSAQVSLQDPLLNAVSQDSEIPIQKEVSSSKSFIWVNPQYPKASKLMQKSYNSRYASLPQIAESLNSCAPLDDSVSGVLAVLGDKIQQHEAVVILNNMSNSETAPLVLDYFLKRLKMIRKVVLYNVTLKVCRKCKDLGKAEGLFNLMLERGVKPDNVTFSTIISCARLSSLPEKAVEWFEKMPSFGCEPDKVTCSVMIDVYGRVGNVAVALSMYDRARSEKWCLDPVTFSTLIRIYRSEGNYDGCLNLYEEMKALGVKANASVYNALLDAMGRAKRPWQAKTIYRQMVKNGVEPTWGTYAALIRAYGRARYGLDAIAVYKEMKEKGLEMSVLLYNTLLSTCVDVGFTDEAAEIFEDMKSSGTCKPDSWTYASLITINSCSGRVEAAEATLKEMLEAGFQANIFIMTSMIQCYGKAGRIDDVVRTFDQVLESGIVPDARFFGSLLNVMTQAQKNELGKLTTCIEKAHPELGYVVKLIIDEENTDGEIFRKEVGELLESIGTDVKKAYCNCLIDLCVSLNQLERACQLLDIGLALEIYTDIMSRTPTQWSLHLKSLSLGAALTALHVWMKDLSKALENGEEFPELLGINTGHGKHKFSERGLAGTFEPHLKELDAPFHEAPDKIGWFLTTKVAAITWLESRQSQEAVLEKVVIAVFTERGDRDSDTKARKQPHPNAKKSENSSEQEAVAETDGECGGGAVETYGAAVVAQTIKEMEAVVGCHSGGNKSKLAMADEVGIEQQKTLQSICYKRGLLQLLDQRKLPLETVYLNIRDSKDGWVAIKDMVVRGAPAIAIAAALSLAVEVSNLGALGGTPSDAASFLSNKLDYLVSSRPTAVNLSDAATKLKEAVHKAAATASDGQAVFQTYIEAAEIMLVDDVASNKAIGHHGASLIQKQQAASSSLSVLTHCNTGSLATAGYGTALGVIRALHEKGALGRAYCTETRPFNQGSRLTAFELVHDNIPATLVADSAAAALMKAGQVNAVVVGADRVAANGDTANKIGTYSLALSAKHHGIPFYVAAPLTSVDLSISSGEEIVIEERSAKELLHARGGLGEQVAASGISVWNPAFDVTPATIITGIITEKGVITKDGSDSFDIKSFTKEVASK</sequence>